<dbReference type="PANTHER" id="PTHR10492">
    <property type="match status" value="1"/>
</dbReference>
<evidence type="ECO:0000313" key="2">
    <source>
        <dbReference type="Proteomes" id="UP000823388"/>
    </source>
</evidence>
<proteinExistence type="predicted"/>
<gene>
    <name evidence="1" type="ORF">PVAP13_8KG279901</name>
</gene>
<dbReference type="PANTHER" id="PTHR10492:SF72">
    <property type="entry name" value="ATP-DEPENDENT DNA HELICASE"/>
    <property type="match status" value="1"/>
</dbReference>
<protein>
    <submittedName>
        <fullName evidence="1">Uncharacterized protein</fullName>
    </submittedName>
</protein>
<accession>A0A8T0PMA1</accession>
<dbReference type="EMBL" id="CM029051">
    <property type="protein sequence ID" value="KAG2562048.1"/>
    <property type="molecule type" value="Genomic_DNA"/>
</dbReference>
<reference evidence="1" key="1">
    <citation type="submission" date="2020-05" db="EMBL/GenBank/DDBJ databases">
        <title>WGS assembly of Panicum virgatum.</title>
        <authorList>
            <person name="Lovell J.T."/>
            <person name="Jenkins J."/>
            <person name="Shu S."/>
            <person name="Juenger T.E."/>
            <person name="Schmutz J."/>
        </authorList>
    </citation>
    <scope>NUCLEOTIDE SEQUENCE</scope>
    <source>
        <strain evidence="1">AP13</strain>
    </source>
</reference>
<sequence length="121" mass="14148">MPCALRRMFATIMVFCEYTNIRALWDKHFESMAEDYCHVHGSSSSVEQFVLRDIAAILSSMGKDIRNYGLPTMHQSDDMNRDYYRELTEEKKFVVSDEDIKLADSLNAEQMEAFNEFLIML</sequence>
<comment type="caution">
    <text evidence="1">The sequence shown here is derived from an EMBL/GenBank/DDBJ whole genome shotgun (WGS) entry which is preliminary data.</text>
</comment>
<evidence type="ECO:0000313" key="1">
    <source>
        <dbReference type="EMBL" id="KAG2562048.1"/>
    </source>
</evidence>
<name>A0A8T0PMA1_PANVG</name>
<organism evidence="1 2">
    <name type="scientific">Panicum virgatum</name>
    <name type="common">Blackwell switchgrass</name>
    <dbReference type="NCBI Taxonomy" id="38727"/>
    <lineage>
        <taxon>Eukaryota</taxon>
        <taxon>Viridiplantae</taxon>
        <taxon>Streptophyta</taxon>
        <taxon>Embryophyta</taxon>
        <taxon>Tracheophyta</taxon>
        <taxon>Spermatophyta</taxon>
        <taxon>Magnoliopsida</taxon>
        <taxon>Liliopsida</taxon>
        <taxon>Poales</taxon>
        <taxon>Poaceae</taxon>
        <taxon>PACMAD clade</taxon>
        <taxon>Panicoideae</taxon>
        <taxon>Panicodae</taxon>
        <taxon>Paniceae</taxon>
        <taxon>Panicinae</taxon>
        <taxon>Panicum</taxon>
        <taxon>Panicum sect. Hiantes</taxon>
    </lineage>
</organism>
<keyword evidence="2" id="KW-1185">Reference proteome</keyword>
<dbReference type="AlphaFoldDB" id="A0A8T0PMA1"/>
<dbReference type="Proteomes" id="UP000823388">
    <property type="component" value="Chromosome 8K"/>
</dbReference>